<dbReference type="EMBL" id="CP001463">
    <property type="protein sequence ID" value="ACS90220.1"/>
    <property type="molecule type" value="Genomic_DNA"/>
</dbReference>
<sequence>MIYYSKIVNYPTLTDEDLSKWIKELVKDHMLGNPIRLPIMFYPFPELSFI</sequence>
<protein>
    <submittedName>
        <fullName evidence="1">Uncharacterized protein</fullName>
    </submittedName>
</protein>
<reference evidence="1 2" key="1">
    <citation type="journal article" date="2009" name="Appl. Environ. Microbiol.">
        <title>Metabolic versatility and indigenous origin of the archaeon Thermococcus sibiricus, isolated from a siberian oil reservoir, as revealed by genome analysis.</title>
        <authorList>
            <person name="Mardanov A.V."/>
            <person name="Ravin N.V."/>
            <person name="Svetlitchnyi V.A."/>
            <person name="Beletsky A.V."/>
            <person name="Miroshnichenko M.L."/>
            <person name="Bonch-Osmolovskaya E.A."/>
            <person name="Skryabin K.G."/>
        </authorList>
    </citation>
    <scope>NUCLEOTIDE SEQUENCE [LARGE SCALE GENOMIC DNA]</scope>
    <source>
        <strain evidence="2">DSM 12597 / MM 739</strain>
    </source>
</reference>
<evidence type="ECO:0000313" key="1">
    <source>
        <dbReference type="EMBL" id="ACS90220.1"/>
    </source>
</evidence>
<name>C6A3M5_THESM</name>
<dbReference type="Proteomes" id="UP000009079">
    <property type="component" value="Chromosome"/>
</dbReference>
<accession>C6A3M5</accession>
<dbReference type="AlphaFoldDB" id="C6A3M5"/>
<dbReference type="HOGENOM" id="CLU_3113282_0_0_2"/>
<dbReference type="KEGG" id="tsi:TSIB_1166"/>
<proteinExistence type="predicted"/>
<keyword evidence="2" id="KW-1185">Reference proteome</keyword>
<evidence type="ECO:0000313" key="2">
    <source>
        <dbReference type="Proteomes" id="UP000009079"/>
    </source>
</evidence>
<gene>
    <name evidence="1" type="ordered locus">TSIB_1166</name>
</gene>
<organism evidence="1 2">
    <name type="scientific">Thermococcus sibiricus (strain DSM 12597 / MM 739)</name>
    <dbReference type="NCBI Taxonomy" id="604354"/>
    <lineage>
        <taxon>Archaea</taxon>
        <taxon>Methanobacteriati</taxon>
        <taxon>Methanobacteriota</taxon>
        <taxon>Thermococci</taxon>
        <taxon>Thermococcales</taxon>
        <taxon>Thermococcaceae</taxon>
        <taxon>Thermococcus</taxon>
    </lineage>
</organism>